<gene>
    <name evidence="2" type="ORF">SDC9_157436</name>
</gene>
<feature type="transmembrane region" description="Helical" evidence="1">
    <location>
        <begin position="72"/>
        <end position="93"/>
    </location>
</feature>
<name>A0A645F783_9ZZZZ</name>
<feature type="transmembrane region" description="Helical" evidence="1">
    <location>
        <begin position="130"/>
        <end position="146"/>
    </location>
</feature>
<organism evidence="2">
    <name type="scientific">bioreactor metagenome</name>
    <dbReference type="NCBI Taxonomy" id="1076179"/>
    <lineage>
        <taxon>unclassified sequences</taxon>
        <taxon>metagenomes</taxon>
        <taxon>ecological metagenomes</taxon>
    </lineage>
</organism>
<sequence>MRGGQSLLHSVGLLFSLTCLLNAGWIVAWHYFQIPLTMLLMILLLLSLIYIRSLIGTQHLSSRERLLVRLPFSVYFGWITVATIANATVLLVSLDWHRFGLSEQLWTVIILIVGTLIGAAAAIRFQDVPYVLVLIWAYVGILVRHVSKHGLAGRYPAVMITASLCIALLAAVAAGLFFRSGERK</sequence>
<accession>A0A645F783</accession>
<keyword evidence="1" id="KW-0812">Transmembrane</keyword>
<protein>
    <submittedName>
        <fullName evidence="2">Uncharacterized protein</fullName>
    </submittedName>
</protein>
<reference evidence="2" key="1">
    <citation type="submission" date="2019-08" db="EMBL/GenBank/DDBJ databases">
        <authorList>
            <person name="Kucharzyk K."/>
            <person name="Murdoch R.W."/>
            <person name="Higgins S."/>
            <person name="Loffler F."/>
        </authorList>
    </citation>
    <scope>NUCLEOTIDE SEQUENCE</scope>
</reference>
<dbReference type="EMBL" id="VSSQ01056284">
    <property type="protein sequence ID" value="MPN10141.1"/>
    <property type="molecule type" value="Genomic_DNA"/>
</dbReference>
<comment type="caution">
    <text evidence="2">The sequence shown here is derived from an EMBL/GenBank/DDBJ whole genome shotgun (WGS) entry which is preliminary data.</text>
</comment>
<keyword evidence="1" id="KW-0472">Membrane</keyword>
<keyword evidence="1" id="KW-1133">Transmembrane helix</keyword>
<dbReference type="AlphaFoldDB" id="A0A645F783"/>
<feature type="transmembrane region" description="Helical" evidence="1">
    <location>
        <begin position="105"/>
        <end position="123"/>
    </location>
</feature>
<evidence type="ECO:0000256" key="1">
    <source>
        <dbReference type="SAM" id="Phobius"/>
    </source>
</evidence>
<proteinExistence type="predicted"/>
<feature type="transmembrane region" description="Helical" evidence="1">
    <location>
        <begin position="34"/>
        <end position="51"/>
    </location>
</feature>
<dbReference type="PANTHER" id="PTHR33802:SF1">
    <property type="entry name" value="XK-RELATED PROTEIN"/>
    <property type="match status" value="1"/>
</dbReference>
<evidence type="ECO:0000313" key="2">
    <source>
        <dbReference type="EMBL" id="MPN10141.1"/>
    </source>
</evidence>
<feature type="transmembrane region" description="Helical" evidence="1">
    <location>
        <begin position="7"/>
        <end position="28"/>
    </location>
</feature>
<dbReference type="PANTHER" id="PTHR33802">
    <property type="entry name" value="SI:CH211-161H7.5-RELATED"/>
    <property type="match status" value="1"/>
</dbReference>
<feature type="transmembrane region" description="Helical" evidence="1">
    <location>
        <begin position="158"/>
        <end position="178"/>
    </location>
</feature>